<dbReference type="GO" id="GO:0005737">
    <property type="term" value="C:cytoplasm"/>
    <property type="evidence" value="ECO:0007669"/>
    <property type="project" value="TreeGrafter"/>
</dbReference>
<reference evidence="1 2" key="2">
    <citation type="journal article" date="2016" name="Genome Announc.">
        <title>Complete Genome Sequence of Algoriphagus sp. Strain M8-2, Isolated from a Brackish Lake.</title>
        <authorList>
            <person name="Muraguchi Y."/>
            <person name="Kushimoto K."/>
            <person name="Ohtsubo Y."/>
            <person name="Suzuki T."/>
            <person name="Dohra H."/>
            <person name="Kimbara K."/>
            <person name="Shintani M."/>
        </authorList>
    </citation>
    <scope>NUCLEOTIDE SEQUENCE [LARGE SCALE GENOMIC DNA]</scope>
    <source>
        <strain evidence="1 2">M8-2</strain>
    </source>
</reference>
<dbReference type="PATRIC" id="fig|1727163.4.peg.267"/>
<protein>
    <submittedName>
        <fullName evidence="1">Epimerase</fullName>
    </submittedName>
</protein>
<gene>
    <name evidence="1" type="ORF">AO498_01295</name>
</gene>
<dbReference type="RefSeq" id="WP_067542658.1">
    <property type="nucleotide sequence ID" value="NZ_CP012836.1"/>
</dbReference>
<sequence>MKTVSIIGLGWIGEPLGLLLNQKGFRVLGSTTSVEKQEKLALKGLQAIRFSLNPHPEGLGFNALFQSEILVVNIPPRTRSGNGSFHLEQLNYLRTLIDRSSVKQVIFVSSTGIYPELNSLEKYRENYPITLENTGNDILFRAELWMEKNRDYDLSIVRFGGLMGKDRIPGKYFSGKENVAGHTRVNFIHQEDAVSMIAWIIEKGLWNETFNGVAPIHPLRREIYEKNAAELGLAPPASYQNESYGKDRLIDSSKILETGFEFKFPDPLEFSYLPLRP</sequence>
<dbReference type="AlphaFoldDB" id="A0A142EIQ2"/>
<dbReference type="PANTHER" id="PTHR48079">
    <property type="entry name" value="PROTEIN YEEZ"/>
    <property type="match status" value="1"/>
</dbReference>
<reference evidence="2" key="1">
    <citation type="submission" date="2015-09" db="EMBL/GenBank/DDBJ databases">
        <title>Complete sequence of Algoriphagus sp. M8-2.</title>
        <authorList>
            <person name="Shintani M."/>
        </authorList>
    </citation>
    <scope>NUCLEOTIDE SEQUENCE [LARGE SCALE GENOMIC DNA]</scope>
    <source>
        <strain evidence="2">M8-2</strain>
    </source>
</reference>
<dbReference type="KEGG" id="alm:AO498_01295"/>
<proteinExistence type="predicted"/>
<evidence type="ECO:0000313" key="2">
    <source>
        <dbReference type="Proteomes" id="UP000073816"/>
    </source>
</evidence>
<accession>A0A142EIQ2</accession>
<dbReference type="STRING" id="1727163.AO498_01295"/>
<dbReference type="Proteomes" id="UP000073816">
    <property type="component" value="Chromosome"/>
</dbReference>
<name>A0A142EIQ2_9BACT</name>
<dbReference type="InterPro" id="IPR036291">
    <property type="entry name" value="NAD(P)-bd_dom_sf"/>
</dbReference>
<dbReference type="GO" id="GO:0004029">
    <property type="term" value="F:aldehyde dehydrogenase (NAD+) activity"/>
    <property type="evidence" value="ECO:0007669"/>
    <property type="project" value="TreeGrafter"/>
</dbReference>
<dbReference type="Gene3D" id="3.40.50.720">
    <property type="entry name" value="NAD(P)-binding Rossmann-like Domain"/>
    <property type="match status" value="1"/>
</dbReference>
<evidence type="ECO:0000313" key="1">
    <source>
        <dbReference type="EMBL" id="AMQ55007.1"/>
    </source>
</evidence>
<keyword evidence="2" id="KW-1185">Reference proteome</keyword>
<dbReference type="OrthoDB" id="751203at2"/>
<organism evidence="1 2">
    <name type="scientific">Algoriphagus sanaruensis</name>
    <dbReference type="NCBI Taxonomy" id="1727163"/>
    <lineage>
        <taxon>Bacteria</taxon>
        <taxon>Pseudomonadati</taxon>
        <taxon>Bacteroidota</taxon>
        <taxon>Cytophagia</taxon>
        <taxon>Cytophagales</taxon>
        <taxon>Cyclobacteriaceae</taxon>
        <taxon>Algoriphagus</taxon>
    </lineage>
</organism>
<dbReference type="EMBL" id="CP012836">
    <property type="protein sequence ID" value="AMQ55007.1"/>
    <property type="molecule type" value="Genomic_DNA"/>
</dbReference>
<dbReference type="PANTHER" id="PTHR48079:SF6">
    <property type="entry name" value="NAD(P)-BINDING DOMAIN-CONTAINING PROTEIN-RELATED"/>
    <property type="match status" value="1"/>
</dbReference>
<dbReference type="SUPFAM" id="SSF51735">
    <property type="entry name" value="NAD(P)-binding Rossmann-fold domains"/>
    <property type="match status" value="1"/>
</dbReference>
<dbReference type="InterPro" id="IPR051783">
    <property type="entry name" value="NAD(P)-dependent_oxidoreduct"/>
</dbReference>